<proteinExistence type="predicted"/>
<gene>
    <name evidence="1" type="ORF">COS81_00855</name>
</gene>
<evidence type="ECO:0000313" key="2">
    <source>
        <dbReference type="Proteomes" id="UP000229916"/>
    </source>
</evidence>
<dbReference type="AlphaFoldDB" id="A0A2M7APD8"/>
<accession>A0A2M7APD8</accession>
<reference evidence="2" key="1">
    <citation type="submission" date="2017-09" db="EMBL/GenBank/DDBJ databases">
        <title>Depth-based differentiation of microbial function through sediment-hosted aquifers and enrichment of novel symbionts in the deep terrestrial subsurface.</title>
        <authorList>
            <person name="Probst A.J."/>
            <person name="Ladd B."/>
            <person name="Jarett J.K."/>
            <person name="Geller-Mcgrath D.E."/>
            <person name="Sieber C.M.K."/>
            <person name="Emerson J.B."/>
            <person name="Anantharaman K."/>
            <person name="Thomas B.C."/>
            <person name="Malmstrom R."/>
            <person name="Stieglmeier M."/>
            <person name="Klingl A."/>
            <person name="Woyke T."/>
            <person name="Ryan C.M."/>
            <person name="Banfield J.F."/>
        </authorList>
    </citation>
    <scope>NUCLEOTIDE SEQUENCE [LARGE SCALE GENOMIC DNA]</scope>
</reference>
<evidence type="ECO:0000313" key="1">
    <source>
        <dbReference type="EMBL" id="PIU69236.1"/>
    </source>
</evidence>
<dbReference type="InterPro" id="IPR037046">
    <property type="entry name" value="AlkA_N_sf"/>
</dbReference>
<dbReference type="Proteomes" id="UP000229916">
    <property type="component" value="Unassembled WGS sequence"/>
</dbReference>
<name>A0A2M7APD8_UNCKA</name>
<dbReference type="Gene3D" id="3.30.310.20">
    <property type="entry name" value="DNA-3-methyladenine glycosylase AlkA, N-terminal domain"/>
    <property type="match status" value="1"/>
</dbReference>
<comment type="caution">
    <text evidence="1">The sequence shown here is derived from an EMBL/GenBank/DDBJ whole genome shotgun (WGS) entry which is preliminary data.</text>
</comment>
<organism evidence="1 2">
    <name type="scientific">candidate division WWE3 bacterium CG06_land_8_20_14_3_00_42_16</name>
    <dbReference type="NCBI Taxonomy" id="1975083"/>
    <lineage>
        <taxon>Bacteria</taxon>
        <taxon>Katanobacteria</taxon>
    </lineage>
</organism>
<sequence length="141" mass="16920">MQSKHLRYKQSLTLFPTPPFHFDGTFHKPSHFPDHLSLWEKGIYWQSFRVDRQLYGLKIYNQGTIEKPELEALLFADHIIGKQELELLKNEITWRFNLKADLKEFFEIAGKDKKFSPIFKKWRGIGKIIWCWARDCPDFAF</sequence>
<protein>
    <submittedName>
        <fullName evidence="1">Uncharacterized protein</fullName>
    </submittedName>
</protein>
<dbReference type="EMBL" id="PEWD01000016">
    <property type="protein sequence ID" value="PIU69236.1"/>
    <property type="molecule type" value="Genomic_DNA"/>
</dbReference>